<reference evidence="4" key="1">
    <citation type="journal article" date="2023" name="Insect Mol. Biol.">
        <title>Genome sequencing provides insights into the evolution of gene families encoding plant cell wall-degrading enzymes in longhorned beetles.</title>
        <authorList>
            <person name="Shin N.R."/>
            <person name="Okamura Y."/>
            <person name="Kirsch R."/>
            <person name="Pauchet Y."/>
        </authorList>
    </citation>
    <scope>NUCLEOTIDE SEQUENCE</scope>
    <source>
        <strain evidence="4">RBIC_L_NR</strain>
    </source>
</reference>
<dbReference type="InterPro" id="IPR031311">
    <property type="entry name" value="CHIT_BIND_RR_consensus"/>
</dbReference>
<comment type="caution">
    <text evidence="4">The sequence shown here is derived from an EMBL/GenBank/DDBJ whole genome shotgun (WGS) entry which is preliminary data.</text>
</comment>
<dbReference type="Pfam" id="PF00379">
    <property type="entry name" value="Chitin_bind_4"/>
    <property type="match status" value="1"/>
</dbReference>
<gene>
    <name evidence="4" type="ORF">NQ314_008538</name>
</gene>
<evidence type="ECO:0000313" key="4">
    <source>
        <dbReference type="EMBL" id="KAJ8947815.1"/>
    </source>
</evidence>
<dbReference type="PANTHER" id="PTHR10380:SF173">
    <property type="entry name" value="CUTICULAR PROTEIN 47EF, ISOFORM C-RELATED"/>
    <property type="match status" value="1"/>
</dbReference>
<dbReference type="InterPro" id="IPR050468">
    <property type="entry name" value="Cuticle_Struct_Prot"/>
</dbReference>
<dbReference type="EMBL" id="JANEYF010002339">
    <property type="protein sequence ID" value="KAJ8947815.1"/>
    <property type="molecule type" value="Genomic_DNA"/>
</dbReference>
<name>A0AAV8Y8K7_9CUCU</name>
<keyword evidence="1 2" id="KW-0193">Cuticle</keyword>
<dbReference type="PANTHER" id="PTHR10380">
    <property type="entry name" value="CUTICLE PROTEIN"/>
    <property type="match status" value="1"/>
</dbReference>
<organism evidence="4 5">
    <name type="scientific">Rhamnusium bicolor</name>
    <dbReference type="NCBI Taxonomy" id="1586634"/>
    <lineage>
        <taxon>Eukaryota</taxon>
        <taxon>Metazoa</taxon>
        <taxon>Ecdysozoa</taxon>
        <taxon>Arthropoda</taxon>
        <taxon>Hexapoda</taxon>
        <taxon>Insecta</taxon>
        <taxon>Pterygota</taxon>
        <taxon>Neoptera</taxon>
        <taxon>Endopterygota</taxon>
        <taxon>Coleoptera</taxon>
        <taxon>Polyphaga</taxon>
        <taxon>Cucujiformia</taxon>
        <taxon>Chrysomeloidea</taxon>
        <taxon>Cerambycidae</taxon>
        <taxon>Lepturinae</taxon>
        <taxon>Rhagiini</taxon>
        <taxon>Rhamnusium</taxon>
    </lineage>
</organism>
<evidence type="ECO:0000313" key="5">
    <source>
        <dbReference type="Proteomes" id="UP001162156"/>
    </source>
</evidence>
<proteinExistence type="predicted"/>
<dbReference type="GO" id="GO:0062129">
    <property type="term" value="C:chitin-based extracellular matrix"/>
    <property type="evidence" value="ECO:0007669"/>
    <property type="project" value="TreeGrafter"/>
</dbReference>
<feature type="compositionally biased region" description="Polar residues" evidence="3">
    <location>
        <begin position="1"/>
        <end position="11"/>
    </location>
</feature>
<sequence>MASYETGNGISANERGDLIGSGPDAGIAAQGAYQYTSPEGVPVSIQYLADQNGFQPSGNVLPTPPPIPEAILRSLQYNEAHPETPQRQYY</sequence>
<dbReference type="PROSITE" id="PS00233">
    <property type="entry name" value="CHIT_BIND_RR_1"/>
    <property type="match status" value="1"/>
</dbReference>
<keyword evidence="5" id="KW-1185">Reference proteome</keyword>
<feature type="region of interest" description="Disordered" evidence="3">
    <location>
        <begin position="1"/>
        <end position="26"/>
    </location>
</feature>
<evidence type="ECO:0000256" key="3">
    <source>
        <dbReference type="SAM" id="MobiDB-lite"/>
    </source>
</evidence>
<dbReference type="PROSITE" id="PS51155">
    <property type="entry name" value="CHIT_BIND_RR_2"/>
    <property type="match status" value="1"/>
</dbReference>
<protein>
    <submittedName>
        <fullName evidence="4">Uncharacterized protein</fullName>
    </submittedName>
</protein>
<accession>A0AAV8Y8K7</accession>
<dbReference type="InterPro" id="IPR000618">
    <property type="entry name" value="Insect_cuticle"/>
</dbReference>
<dbReference type="GO" id="GO:0008010">
    <property type="term" value="F:structural constituent of chitin-based larval cuticle"/>
    <property type="evidence" value="ECO:0007669"/>
    <property type="project" value="TreeGrafter"/>
</dbReference>
<dbReference type="AlphaFoldDB" id="A0AAV8Y8K7"/>
<evidence type="ECO:0000256" key="1">
    <source>
        <dbReference type="ARBA" id="ARBA00022460"/>
    </source>
</evidence>
<evidence type="ECO:0000256" key="2">
    <source>
        <dbReference type="PROSITE-ProRule" id="PRU00497"/>
    </source>
</evidence>
<dbReference type="Proteomes" id="UP001162156">
    <property type="component" value="Unassembled WGS sequence"/>
</dbReference>